<keyword evidence="1" id="KW-0812">Transmembrane</keyword>
<feature type="transmembrane region" description="Helical" evidence="1">
    <location>
        <begin position="12"/>
        <end position="38"/>
    </location>
</feature>
<dbReference type="RefSeq" id="WP_081754412.1">
    <property type="nucleotide sequence ID" value="NZ_KK036498.1"/>
</dbReference>
<keyword evidence="1" id="KW-0472">Membrane</keyword>
<dbReference type="EMBL" id="AWWK01000046">
    <property type="protein sequence ID" value="ETY73941.1"/>
    <property type="molecule type" value="Genomic_DNA"/>
</dbReference>
<dbReference type="Proteomes" id="UP000019247">
    <property type="component" value="Unassembled WGS sequence"/>
</dbReference>
<evidence type="ECO:0000313" key="3">
    <source>
        <dbReference type="Proteomes" id="UP000019247"/>
    </source>
</evidence>
<proteinExistence type="predicted"/>
<comment type="caution">
    <text evidence="2">The sequence shown here is derived from an EMBL/GenBank/DDBJ whole genome shotgun (WGS) entry which is preliminary data.</text>
</comment>
<name>W6T6Q6_9LACO</name>
<evidence type="ECO:0000313" key="2">
    <source>
        <dbReference type="EMBL" id="ETY73941.1"/>
    </source>
</evidence>
<evidence type="ECO:0000256" key="1">
    <source>
        <dbReference type="SAM" id="Phobius"/>
    </source>
</evidence>
<sequence>MKKKKSTFQKITMVIVWVMIISMIGSLILTALSGLGWLSF</sequence>
<dbReference type="HOGENOM" id="CLU_213751_2_0_9"/>
<reference evidence="2 3" key="1">
    <citation type="journal article" date="2014" name="Genome Announc.">
        <title>Genome Sequence of Lactobacillus fabifermentans Strain T30PCM01, Isolated from Fermenting Grape Marc.</title>
        <authorList>
            <person name="Treu L."/>
            <person name="Vendramin V."/>
            <person name="Bovo B."/>
            <person name="Giacomini A."/>
            <person name="Corich V."/>
            <person name="Campanaro S."/>
        </authorList>
    </citation>
    <scope>NUCLEOTIDE SEQUENCE [LARGE SCALE GENOMIC DNA]</scope>
    <source>
        <strain evidence="2 3">T30PCM01</strain>
    </source>
</reference>
<dbReference type="PATRIC" id="fig|1400520.3.peg.1934"/>
<evidence type="ECO:0008006" key="4">
    <source>
        <dbReference type="Google" id="ProtNLM"/>
    </source>
</evidence>
<dbReference type="STRING" id="1400520.LFAB_09915"/>
<organism evidence="2 3">
    <name type="scientific">Lactiplantibacillus fabifermentans T30PCM01</name>
    <dbReference type="NCBI Taxonomy" id="1400520"/>
    <lineage>
        <taxon>Bacteria</taxon>
        <taxon>Bacillati</taxon>
        <taxon>Bacillota</taxon>
        <taxon>Bacilli</taxon>
        <taxon>Lactobacillales</taxon>
        <taxon>Lactobacillaceae</taxon>
        <taxon>Lactiplantibacillus</taxon>
    </lineage>
</organism>
<gene>
    <name evidence="2" type="ORF">LFAB_09915</name>
</gene>
<keyword evidence="1" id="KW-1133">Transmembrane helix</keyword>
<protein>
    <recommendedName>
        <fullName evidence="4">DUF4044 domain-containing protein</fullName>
    </recommendedName>
</protein>
<dbReference type="Pfam" id="PF13253">
    <property type="entry name" value="DUF4044"/>
    <property type="match status" value="1"/>
</dbReference>
<dbReference type="AlphaFoldDB" id="W6T6Q6"/>
<dbReference type="InterPro" id="IPR025270">
    <property type="entry name" value="DUF4044"/>
</dbReference>
<accession>W6T6Q6</accession>